<dbReference type="Gene3D" id="3.60.21.10">
    <property type="match status" value="1"/>
</dbReference>
<dbReference type="SUPFAM" id="SSF56300">
    <property type="entry name" value="Metallo-dependent phosphatases"/>
    <property type="match status" value="1"/>
</dbReference>
<evidence type="ECO:0000259" key="3">
    <source>
        <dbReference type="Pfam" id="PF04151"/>
    </source>
</evidence>
<dbReference type="InterPro" id="IPR029052">
    <property type="entry name" value="Metallo-depent_PP-like"/>
</dbReference>
<comment type="caution">
    <text evidence="4">The sequence shown here is derived from an EMBL/GenBank/DDBJ whole genome shotgun (WGS) entry which is preliminary data.</text>
</comment>
<dbReference type="InterPro" id="IPR004843">
    <property type="entry name" value="Calcineurin-like_PHP"/>
</dbReference>
<dbReference type="PANTHER" id="PTHR22953">
    <property type="entry name" value="ACID PHOSPHATASE RELATED"/>
    <property type="match status" value="1"/>
</dbReference>
<dbReference type="EMBL" id="LAZR01008876">
    <property type="protein sequence ID" value="KKM76026.1"/>
    <property type="molecule type" value="Genomic_DNA"/>
</dbReference>
<dbReference type="GO" id="GO:0003993">
    <property type="term" value="F:acid phosphatase activity"/>
    <property type="evidence" value="ECO:0007669"/>
    <property type="project" value="InterPro"/>
</dbReference>
<dbReference type="PANTHER" id="PTHR22953:SF153">
    <property type="entry name" value="PURPLE ACID PHOSPHATASE"/>
    <property type="match status" value="1"/>
</dbReference>
<feature type="domain" description="Peptidase C-terminal archaeal/bacterial" evidence="3">
    <location>
        <begin position="353"/>
        <end position="427"/>
    </location>
</feature>
<organism evidence="4">
    <name type="scientific">marine sediment metagenome</name>
    <dbReference type="NCBI Taxonomy" id="412755"/>
    <lineage>
        <taxon>unclassified sequences</taxon>
        <taxon>metagenomes</taxon>
        <taxon>ecological metagenomes</taxon>
    </lineage>
</organism>
<sequence length="1290" mass="137788">AVPDVYFARVSDADADYSLVVIRDADFDTESNNDLAPDAQDITLTGTVLGTIDGDIAPPTMPITFAAFGDYGSGDQYEEYVADMVKGWNPDFIITTGDNNYGDVGVGDPDWASNTGDFYGSFIKETSDDRYPEQTSPVQRFFPSVGNHDGYPLSVSAGTGGSIDGYVDYFHDDPAGGRLPDGVHTTLSSYYDFQWGPIHLFAVDSCSSLDAQQDWLRDGLANSTSDWKFVYFHHPPFSSGHGSNVAMQWPFQQWGADAVFSGHDHTYERIILDGMPYFITGLGGRSRYGFVNPIAGSEVRYSDNFGSMRVTVDGGLATFEFLSIDDGADGANGGSVIDTFTIDKSPPYVPDAVDHYSVEVNAGDVLTIETFTPADGPFQFVNNLDPVIELYDPTGMLLTSDDNSGPDGRNALLKHTAASTGSYTVRVLAAGETAGEYVLSVDGATGEKPTTETNPFQRLRPLGGLSFASRDNSGLINFAKEEEAFHFSAEGGQVISAVVTPGDPNVILSMSLDGGPAFDAPGPGEPVVLQSQEIGSSGTHTVQVSGDGTSTFVLDIYGNTLLEAEVGDSTDGNELAIDDSFIPLGSGRYSVVGTSRPETVNTVVRGVQSATVAVYDDLLVPDVDEYTLDLTGKAGRPIDLVLAGQDGADFSGEVLQLLDTDGTTVLATAVADPLGVPAINHDLAILDFIVPADGVYTLRLTAAIDGLYGIVVTDSIVFDSEPNNLSAEDPLRSLNGASVALGYLGGTESLTNGGFETGDFTGWTATSNGVPELTPWTVGAAGSGFFFNSSPLDGTYSAYNGFDGEAGLQYELYQDVTISGGSGTVLTTNHRIVYSGSGTGAQDRVFEISVRDTGNNVLETLYTENIPPDLASETDLGWNKQFFDLSAYAGRTVRIHFSEIVPETYAGPMMIEFDDISLEDDTVDWYEITLTAGNAITVFTRTPLDHPDQPSPNELDPALWVYDPAGVLIASNSDSAADGRNARLDLVAAEAGTYRIRISAESGHGEYLLRVDGPARVLDRKIFYNSSKWDENDAASNVADDMAIATDKQALLPGQSATWLNYTNYDKGINGVMIDVAGLADPTNLSAAEDFAFAVGNDDASGTWTAAAQPHTLTVRPGAGVYGSDRVTIIWTDNVIEKQWLQVTVKATENTGLAEADVFYFGNAPGEAGNNDANTIVNATDEIAARNFQHSAVDKALIDDPYDYSRDGLVDGTDQIIARNNQTNPLTMLRLITAPAVVEKAFEQVSDDLEIAAASLDWLWEFERISRSKRSSGKDTQIEQTVDMLLATLG</sequence>
<dbReference type="Gene3D" id="2.60.120.260">
    <property type="entry name" value="Galactose-binding domain-like"/>
    <property type="match status" value="1"/>
</dbReference>
<dbReference type="Gene3D" id="2.60.120.380">
    <property type="match status" value="2"/>
</dbReference>
<feature type="non-terminal residue" evidence="4">
    <location>
        <position position="1"/>
    </location>
</feature>
<dbReference type="Pfam" id="PF04151">
    <property type="entry name" value="PPC"/>
    <property type="match status" value="2"/>
</dbReference>
<dbReference type="InterPro" id="IPR039331">
    <property type="entry name" value="PAPs-like"/>
</dbReference>
<dbReference type="Pfam" id="PF00149">
    <property type="entry name" value="Metallophos"/>
    <property type="match status" value="1"/>
</dbReference>
<dbReference type="InterPro" id="IPR007280">
    <property type="entry name" value="Peptidase_C_arc/bac"/>
</dbReference>
<gene>
    <name evidence="4" type="ORF">LCGC14_1384290</name>
</gene>
<evidence type="ECO:0008006" key="5">
    <source>
        <dbReference type="Google" id="ProtNLM"/>
    </source>
</evidence>
<evidence type="ECO:0000256" key="1">
    <source>
        <dbReference type="ARBA" id="ARBA00022729"/>
    </source>
</evidence>
<reference evidence="4" key="1">
    <citation type="journal article" date="2015" name="Nature">
        <title>Complex archaea that bridge the gap between prokaryotes and eukaryotes.</title>
        <authorList>
            <person name="Spang A."/>
            <person name="Saw J.H."/>
            <person name="Jorgensen S.L."/>
            <person name="Zaremba-Niedzwiedzka K."/>
            <person name="Martijn J."/>
            <person name="Lind A.E."/>
            <person name="van Eijk R."/>
            <person name="Schleper C."/>
            <person name="Guy L."/>
            <person name="Ettema T.J."/>
        </authorList>
    </citation>
    <scope>NUCLEOTIDE SEQUENCE</scope>
</reference>
<feature type="domain" description="Peptidase C-terminal archaeal/bacterial" evidence="3">
    <location>
        <begin position="922"/>
        <end position="999"/>
    </location>
</feature>
<keyword evidence="1" id="KW-0732">Signal</keyword>
<evidence type="ECO:0000313" key="4">
    <source>
        <dbReference type="EMBL" id="KKM76026.1"/>
    </source>
</evidence>
<accession>A0A0F9KML8</accession>
<protein>
    <recommendedName>
        <fullName evidence="5">Calcineurin-like phosphoesterase domain-containing protein</fullName>
    </recommendedName>
</protein>
<feature type="domain" description="Calcineurin-like phosphoesterase" evidence="2">
    <location>
        <begin position="65"/>
        <end position="267"/>
    </location>
</feature>
<name>A0A0F9KML8_9ZZZZ</name>
<proteinExistence type="predicted"/>
<evidence type="ECO:0000259" key="2">
    <source>
        <dbReference type="Pfam" id="PF00149"/>
    </source>
</evidence>